<dbReference type="Proteomes" id="UP000231019">
    <property type="component" value="Unassembled WGS sequence"/>
</dbReference>
<dbReference type="GO" id="GO:0006576">
    <property type="term" value="P:biogenic amine metabolic process"/>
    <property type="evidence" value="ECO:0007669"/>
    <property type="project" value="UniProtKB-ARBA"/>
</dbReference>
<dbReference type="InterPro" id="IPR008146">
    <property type="entry name" value="Gln_synth_cat_dom"/>
</dbReference>
<comment type="caution">
    <text evidence="8">The sequence shown here is derived from an EMBL/GenBank/DDBJ whole genome shotgun (WGS) entry which is preliminary data.</text>
</comment>
<dbReference type="Gene3D" id="3.30.590.10">
    <property type="entry name" value="Glutamine synthetase/guanido kinase, catalytic domain"/>
    <property type="match status" value="1"/>
</dbReference>
<evidence type="ECO:0000256" key="3">
    <source>
        <dbReference type="ARBA" id="ARBA00022741"/>
    </source>
</evidence>
<organism evidence="8 9">
    <name type="scientific">bacterium (Candidatus Blackallbacteria) CG17_big_fil_post_rev_8_21_14_2_50_48_46</name>
    <dbReference type="NCBI Taxonomy" id="2014261"/>
    <lineage>
        <taxon>Bacteria</taxon>
        <taxon>Candidatus Blackallbacteria</taxon>
    </lineage>
</organism>
<evidence type="ECO:0000313" key="9">
    <source>
        <dbReference type="Proteomes" id="UP000231019"/>
    </source>
</evidence>
<keyword evidence="2" id="KW-0436">Ligase</keyword>
<accession>A0A2M7FZ97</accession>
<dbReference type="GO" id="GO:0004356">
    <property type="term" value="F:glutamine synthetase activity"/>
    <property type="evidence" value="ECO:0007669"/>
    <property type="project" value="InterPro"/>
</dbReference>
<evidence type="ECO:0000256" key="5">
    <source>
        <dbReference type="PROSITE-ProRule" id="PRU01331"/>
    </source>
</evidence>
<dbReference type="Pfam" id="PF00120">
    <property type="entry name" value="Gln-synt_C"/>
    <property type="match status" value="1"/>
</dbReference>
<name>A0A2M7FZ97_9BACT</name>
<dbReference type="SUPFAM" id="SSF55931">
    <property type="entry name" value="Glutamine synthetase/guanido kinase"/>
    <property type="match status" value="1"/>
</dbReference>
<reference evidence="8 9" key="1">
    <citation type="submission" date="2017-09" db="EMBL/GenBank/DDBJ databases">
        <title>Depth-based differentiation of microbial function through sediment-hosted aquifers and enrichment of novel symbionts in the deep terrestrial subsurface.</title>
        <authorList>
            <person name="Probst A.J."/>
            <person name="Ladd B."/>
            <person name="Jarett J.K."/>
            <person name="Geller-Mcgrath D.E."/>
            <person name="Sieber C.M."/>
            <person name="Emerson J.B."/>
            <person name="Anantharaman K."/>
            <person name="Thomas B.C."/>
            <person name="Malmstrom R."/>
            <person name="Stieglmeier M."/>
            <person name="Klingl A."/>
            <person name="Woyke T."/>
            <person name="Ryan C.M."/>
            <person name="Banfield J.F."/>
        </authorList>
    </citation>
    <scope>NUCLEOTIDE SEQUENCE [LARGE SCALE GENOMIC DNA]</scope>
    <source>
        <strain evidence="8">CG17_big_fil_post_rev_8_21_14_2_50_48_46</strain>
    </source>
</reference>
<dbReference type="GO" id="GO:0005524">
    <property type="term" value="F:ATP binding"/>
    <property type="evidence" value="ECO:0007669"/>
    <property type="project" value="UniProtKB-KW"/>
</dbReference>
<dbReference type="AlphaFoldDB" id="A0A2M7FZ97"/>
<dbReference type="PROSITE" id="PS51987">
    <property type="entry name" value="GS_CATALYTIC"/>
    <property type="match status" value="1"/>
</dbReference>
<dbReference type="PANTHER" id="PTHR43785:SF12">
    <property type="entry name" value="TYPE-1 GLUTAMINE SYNTHETASE 2"/>
    <property type="match status" value="1"/>
</dbReference>
<evidence type="ECO:0000256" key="2">
    <source>
        <dbReference type="ARBA" id="ARBA00022598"/>
    </source>
</evidence>
<evidence type="ECO:0000259" key="7">
    <source>
        <dbReference type="PROSITE" id="PS51987"/>
    </source>
</evidence>
<protein>
    <submittedName>
        <fullName evidence="8">Glutamine synthetase</fullName>
    </submittedName>
</protein>
<dbReference type="SMART" id="SM01230">
    <property type="entry name" value="Gln-synt_C"/>
    <property type="match status" value="1"/>
</dbReference>
<dbReference type="EMBL" id="PFFQ01000059">
    <property type="protein sequence ID" value="PIW14628.1"/>
    <property type="molecule type" value="Genomic_DNA"/>
</dbReference>
<comment type="similarity">
    <text evidence="1 5 6">Belongs to the glutamine synthetase family.</text>
</comment>
<sequence length="449" mass="50729">MSQEILNEILQDPRQKVKVALSDLDGILRGKYMHKNKFLSAAEDSFGFCNVVLGWDSSDACYDYVDYTGLHTGFPDTPARVDLKTYRRVPWDNHVAFFLAEFLDRDGGPLDLCPRQLLKKVLAKAERMGFAVKVGMEFEWFNFQETPHSLAEKNYVGAEPLTPGMFGYSILRTTLNQEFFNALMDECLSFGIPIEGLHTETGPGVFEAAITVDEALESADRAILFKSAAKEIGLRFGIMPSFMAKPSMSLPGCSGHIHQSLWDEHGNTFYDANDKHRMSETFRHYLAGQMLALPEVLPMYAPTINSYKRLVEGYWAPTRPTWGVDNRTTAFRVIPGSSKSTRLEVRIPGADVNPYLAMAASIASGLYGIEKKLALDTPAIEGNAYAATHVPLLPRNLYESSSRMAESELALELLGERFVRHFTATRFWEWKQFHNTVTDWELKRYFEII</sequence>
<feature type="domain" description="GS catalytic" evidence="7">
    <location>
        <begin position="114"/>
        <end position="449"/>
    </location>
</feature>
<dbReference type="Gene3D" id="3.10.20.70">
    <property type="entry name" value="Glutamine synthetase, N-terminal domain"/>
    <property type="match status" value="1"/>
</dbReference>
<dbReference type="GO" id="GO:0006542">
    <property type="term" value="P:glutamine biosynthetic process"/>
    <property type="evidence" value="ECO:0007669"/>
    <property type="project" value="InterPro"/>
</dbReference>
<evidence type="ECO:0000256" key="1">
    <source>
        <dbReference type="ARBA" id="ARBA00009897"/>
    </source>
</evidence>
<dbReference type="SUPFAM" id="SSF54368">
    <property type="entry name" value="Glutamine synthetase, N-terminal domain"/>
    <property type="match status" value="1"/>
</dbReference>
<keyword evidence="3" id="KW-0547">Nucleotide-binding</keyword>
<dbReference type="FunFam" id="3.30.590.10:FF:000005">
    <property type="entry name" value="Probable glutamine synthetase"/>
    <property type="match status" value="1"/>
</dbReference>
<evidence type="ECO:0000256" key="6">
    <source>
        <dbReference type="RuleBase" id="RU000384"/>
    </source>
</evidence>
<evidence type="ECO:0000256" key="4">
    <source>
        <dbReference type="ARBA" id="ARBA00022840"/>
    </source>
</evidence>
<dbReference type="InterPro" id="IPR014746">
    <property type="entry name" value="Gln_synth/guanido_kin_cat_dom"/>
</dbReference>
<keyword evidence="4" id="KW-0067">ATP-binding</keyword>
<gene>
    <name evidence="8" type="ORF">COW36_21565</name>
</gene>
<proteinExistence type="inferred from homology"/>
<dbReference type="InterPro" id="IPR036651">
    <property type="entry name" value="Gln_synt_N_sf"/>
</dbReference>
<dbReference type="GO" id="GO:0042402">
    <property type="term" value="P:biogenic amine catabolic process"/>
    <property type="evidence" value="ECO:0007669"/>
    <property type="project" value="UniProtKB-ARBA"/>
</dbReference>
<evidence type="ECO:0000313" key="8">
    <source>
        <dbReference type="EMBL" id="PIW14628.1"/>
    </source>
</evidence>
<dbReference type="PANTHER" id="PTHR43785">
    <property type="entry name" value="GAMMA-GLUTAMYLPUTRESCINE SYNTHETASE"/>
    <property type="match status" value="1"/>
</dbReference>